<dbReference type="SUPFAM" id="SSF161098">
    <property type="entry name" value="MetI-like"/>
    <property type="match status" value="1"/>
</dbReference>
<dbReference type="InterPro" id="IPR000515">
    <property type="entry name" value="MetI-like"/>
</dbReference>
<feature type="domain" description="ABC transmembrane type-1" evidence="8">
    <location>
        <begin position="95"/>
        <end position="304"/>
    </location>
</feature>
<dbReference type="GO" id="GO:0071916">
    <property type="term" value="F:dipeptide transmembrane transporter activity"/>
    <property type="evidence" value="ECO:0007669"/>
    <property type="project" value="TreeGrafter"/>
</dbReference>
<evidence type="ECO:0000256" key="4">
    <source>
        <dbReference type="ARBA" id="ARBA00022692"/>
    </source>
</evidence>
<keyword evidence="2 7" id="KW-0813">Transport</keyword>
<evidence type="ECO:0000256" key="1">
    <source>
        <dbReference type="ARBA" id="ARBA00004651"/>
    </source>
</evidence>
<evidence type="ECO:0000259" key="8">
    <source>
        <dbReference type="PROSITE" id="PS50928"/>
    </source>
</evidence>
<name>A0A1H8Q7L2_9ACTN</name>
<feature type="transmembrane region" description="Helical" evidence="7">
    <location>
        <begin position="134"/>
        <end position="157"/>
    </location>
</feature>
<dbReference type="OrthoDB" id="9778910at2"/>
<sequence length="313" mass="33131">MWGYIARRLLAMVPLIVIVVALLFLILELVDSDAADTIAGPSASEEQVEAVREELGLNDPALSRFWNSLVNAVQGDFGQSYVSGENVLDAILRRVPITLSLGAVALTFAIVVGVGVGIAAAMRPGGWVDRGVSAFAALSLAVPPFVLGLLLVILFALTLGWLPATGYVRFGEDPGEWLRSVVLPGIALGTIPMGELARHTRASMVDTLDADYIRTARSKGLRGRPVVLKHAAKNAAAPVLTMLGVIVGAILGSSITIEFIFGIPGMGALAFDSVSNRDIPMIQGIVLLSAILVLLVNLLVDITYAYLNPRLRT</sequence>
<dbReference type="Proteomes" id="UP000198960">
    <property type="component" value="Unassembled WGS sequence"/>
</dbReference>
<comment type="similarity">
    <text evidence="7">Belongs to the binding-protein-dependent transport system permease family.</text>
</comment>
<feature type="transmembrane region" description="Helical" evidence="7">
    <location>
        <begin position="239"/>
        <end position="261"/>
    </location>
</feature>
<dbReference type="AlphaFoldDB" id="A0A1H8Q7L2"/>
<keyword evidence="10" id="KW-1185">Reference proteome</keyword>
<dbReference type="PROSITE" id="PS50928">
    <property type="entry name" value="ABC_TM1"/>
    <property type="match status" value="1"/>
</dbReference>
<dbReference type="STRING" id="673521.SAMN05660991_00598"/>
<feature type="transmembrane region" description="Helical" evidence="7">
    <location>
        <begin position="281"/>
        <end position="307"/>
    </location>
</feature>
<dbReference type="PANTHER" id="PTHR43163:SF6">
    <property type="entry name" value="DIPEPTIDE TRANSPORT SYSTEM PERMEASE PROTEIN DPPB-RELATED"/>
    <property type="match status" value="1"/>
</dbReference>
<keyword evidence="4 7" id="KW-0812">Transmembrane</keyword>
<proteinExistence type="inferred from homology"/>
<evidence type="ECO:0000313" key="10">
    <source>
        <dbReference type="Proteomes" id="UP000198960"/>
    </source>
</evidence>
<accession>A0A1H8Q7L2</accession>
<keyword evidence="5 7" id="KW-1133">Transmembrane helix</keyword>
<protein>
    <submittedName>
        <fullName evidence="9">Peptide/nickel transport system permease protein</fullName>
    </submittedName>
</protein>
<evidence type="ECO:0000256" key="7">
    <source>
        <dbReference type="RuleBase" id="RU363032"/>
    </source>
</evidence>
<dbReference type="InterPro" id="IPR045621">
    <property type="entry name" value="BPD_transp_1_N"/>
</dbReference>
<dbReference type="Pfam" id="PF19300">
    <property type="entry name" value="BPD_transp_1_N"/>
    <property type="match status" value="1"/>
</dbReference>
<dbReference type="InterPro" id="IPR035906">
    <property type="entry name" value="MetI-like_sf"/>
</dbReference>
<dbReference type="CDD" id="cd06261">
    <property type="entry name" value="TM_PBP2"/>
    <property type="match status" value="1"/>
</dbReference>
<dbReference type="PANTHER" id="PTHR43163">
    <property type="entry name" value="DIPEPTIDE TRANSPORT SYSTEM PERMEASE PROTEIN DPPB-RELATED"/>
    <property type="match status" value="1"/>
</dbReference>
<keyword evidence="6 7" id="KW-0472">Membrane</keyword>
<dbReference type="EMBL" id="FOEE01000001">
    <property type="protein sequence ID" value="SEO49743.1"/>
    <property type="molecule type" value="Genomic_DNA"/>
</dbReference>
<comment type="subcellular location">
    <subcellularLocation>
        <location evidence="1 7">Cell membrane</location>
        <topology evidence="1 7">Multi-pass membrane protein</topology>
    </subcellularLocation>
</comment>
<evidence type="ECO:0000256" key="3">
    <source>
        <dbReference type="ARBA" id="ARBA00022475"/>
    </source>
</evidence>
<reference evidence="10" key="1">
    <citation type="submission" date="2016-10" db="EMBL/GenBank/DDBJ databases">
        <authorList>
            <person name="Varghese N."/>
            <person name="Submissions S."/>
        </authorList>
    </citation>
    <scope>NUCLEOTIDE SEQUENCE [LARGE SCALE GENOMIC DNA]</scope>
    <source>
        <strain evidence="10">DSM 45413</strain>
    </source>
</reference>
<dbReference type="GO" id="GO:0005886">
    <property type="term" value="C:plasma membrane"/>
    <property type="evidence" value="ECO:0007669"/>
    <property type="project" value="UniProtKB-SubCell"/>
</dbReference>
<organism evidence="9 10">
    <name type="scientific">Trujillonella endophytica</name>
    <dbReference type="NCBI Taxonomy" id="673521"/>
    <lineage>
        <taxon>Bacteria</taxon>
        <taxon>Bacillati</taxon>
        <taxon>Actinomycetota</taxon>
        <taxon>Actinomycetes</taxon>
        <taxon>Geodermatophilales</taxon>
        <taxon>Geodermatophilaceae</taxon>
        <taxon>Trujillonella</taxon>
    </lineage>
</organism>
<evidence type="ECO:0000256" key="5">
    <source>
        <dbReference type="ARBA" id="ARBA00022989"/>
    </source>
</evidence>
<keyword evidence="3" id="KW-1003">Cell membrane</keyword>
<gene>
    <name evidence="9" type="ORF">SAMN05660991_00598</name>
</gene>
<dbReference type="Gene3D" id="1.10.3720.10">
    <property type="entry name" value="MetI-like"/>
    <property type="match status" value="1"/>
</dbReference>
<feature type="transmembrane region" description="Helical" evidence="7">
    <location>
        <begin position="97"/>
        <end position="122"/>
    </location>
</feature>
<dbReference type="Pfam" id="PF00528">
    <property type="entry name" value="BPD_transp_1"/>
    <property type="match status" value="1"/>
</dbReference>
<dbReference type="RefSeq" id="WP_091939854.1">
    <property type="nucleotide sequence ID" value="NZ_FOEE01000001.1"/>
</dbReference>
<feature type="transmembrane region" description="Helical" evidence="7">
    <location>
        <begin position="9"/>
        <end position="27"/>
    </location>
</feature>
<evidence type="ECO:0000313" key="9">
    <source>
        <dbReference type="EMBL" id="SEO49743.1"/>
    </source>
</evidence>
<evidence type="ECO:0000256" key="6">
    <source>
        <dbReference type="ARBA" id="ARBA00023136"/>
    </source>
</evidence>
<evidence type="ECO:0000256" key="2">
    <source>
        <dbReference type="ARBA" id="ARBA00022448"/>
    </source>
</evidence>